<dbReference type="Proteomes" id="UP000199159">
    <property type="component" value="Unassembled WGS sequence"/>
</dbReference>
<dbReference type="InterPro" id="IPR056739">
    <property type="entry name" value="NfeD_membrane"/>
</dbReference>
<organism evidence="9 10">
    <name type="scientific">Litchfieldia salsa</name>
    <dbReference type="NCBI Taxonomy" id="930152"/>
    <lineage>
        <taxon>Bacteria</taxon>
        <taxon>Bacillati</taxon>
        <taxon>Bacillota</taxon>
        <taxon>Bacilli</taxon>
        <taxon>Bacillales</taxon>
        <taxon>Bacillaceae</taxon>
        <taxon>Litchfieldia</taxon>
    </lineage>
</organism>
<evidence type="ECO:0000313" key="10">
    <source>
        <dbReference type="Proteomes" id="UP000199159"/>
    </source>
</evidence>
<keyword evidence="9" id="KW-0378">Hydrolase</keyword>
<dbReference type="Gene3D" id="2.40.50.140">
    <property type="entry name" value="Nucleic acid-binding proteins"/>
    <property type="match status" value="1"/>
</dbReference>
<feature type="domain" description="NfeD1b N-terminal" evidence="8">
    <location>
        <begin position="46"/>
        <end position="231"/>
    </location>
</feature>
<dbReference type="Pfam" id="PF01957">
    <property type="entry name" value="NfeD"/>
    <property type="match status" value="1"/>
</dbReference>
<dbReference type="SUPFAM" id="SSF141322">
    <property type="entry name" value="NfeD domain-like"/>
    <property type="match status" value="1"/>
</dbReference>
<dbReference type="InterPro" id="IPR052165">
    <property type="entry name" value="Membrane_assoc_protease"/>
</dbReference>
<dbReference type="SUPFAM" id="SSF52096">
    <property type="entry name" value="ClpP/crotonase"/>
    <property type="match status" value="1"/>
</dbReference>
<feature type="domain" description="NfeD integral membrane" evidence="7">
    <location>
        <begin position="250"/>
        <end position="363"/>
    </location>
</feature>
<keyword evidence="10" id="KW-1185">Reference proteome</keyword>
<feature type="transmembrane region" description="Helical" evidence="5">
    <location>
        <begin position="271"/>
        <end position="288"/>
    </location>
</feature>
<proteinExistence type="predicted"/>
<keyword evidence="2 5" id="KW-0812">Transmembrane</keyword>
<dbReference type="CDD" id="cd07021">
    <property type="entry name" value="Clp_protease_NfeD_like"/>
    <property type="match status" value="1"/>
</dbReference>
<dbReference type="STRING" id="930152.SAMN05216565_106115"/>
<protein>
    <submittedName>
        <fullName evidence="9">Membrane-bound serine protease (ClpP class)</fullName>
    </submittedName>
</protein>
<dbReference type="GO" id="GO:0006508">
    <property type="term" value="P:proteolysis"/>
    <property type="evidence" value="ECO:0007669"/>
    <property type="project" value="UniProtKB-KW"/>
</dbReference>
<evidence type="ECO:0000259" key="6">
    <source>
        <dbReference type="Pfam" id="PF01957"/>
    </source>
</evidence>
<dbReference type="PANTHER" id="PTHR33507:SF3">
    <property type="entry name" value="INNER MEMBRANE PROTEIN YBBJ"/>
    <property type="match status" value="1"/>
</dbReference>
<feature type="transmembrane region" description="Helical" evidence="5">
    <location>
        <begin position="244"/>
        <end position="264"/>
    </location>
</feature>
<evidence type="ECO:0000256" key="1">
    <source>
        <dbReference type="ARBA" id="ARBA00004141"/>
    </source>
</evidence>
<dbReference type="InterPro" id="IPR002810">
    <property type="entry name" value="NfeD-like_C"/>
</dbReference>
<evidence type="ECO:0000256" key="2">
    <source>
        <dbReference type="ARBA" id="ARBA00022692"/>
    </source>
</evidence>
<feature type="transmembrane region" description="Helical" evidence="5">
    <location>
        <begin position="343"/>
        <end position="365"/>
    </location>
</feature>
<dbReference type="RefSeq" id="WP_090855056.1">
    <property type="nucleotide sequence ID" value="NZ_FNJU01000006.1"/>
</dbReference>
<accession>A0A1H0V9L6</accession>
<gene>
    <name evidence="9" type="ORF">SAMN05216565_106115</name>
</gene>
<dbReference type="InterPro" id="IPR012340">
    <property type="entry name" value="NA-bd_OB-fold"/>
</dbReference>
<dbReference type="Gene3D" id="3.90.226.10">
    <property type="entry name" value="2-enoyl-CoA Hydratase, Chain A, domain 1"/>
    <property type="match status" value="1"/>
</dbReference>
<feature type="domain" description="NfeD-like C-terminal" evidence="6">
    <location>
        <begin position="395"/>
        <end position="448"/>
    </location>
</feature>
<sequence length="453" mass="48792">MANKNKFRKNQLRMGRLSFYLFLLFLALILAFVPDKGQTNTNGELVYVIPVKDAVEKGLFAFLDRSISEAEENHASLIVLEIHTPGGAVDAATNIGKRIRDSDTPIIAFIHTDALSAGAYIALNTDEIYMTRNGRMGAAAVITGDGNAADDKATSAWLAAMRTAAEHNGRDVNYALAMADKEINLPDVDAPKGKLLTLTAEQALRVGYAEGIADDRTELLTQLGYQDAAVEVMEVSFAEKLARFITHPIVVPILLSIGSLGLVLELYSPGFGIPGIMGASSLVLFFFGHMVAGLAGMETLILFIVGIVLILLEFVVPGGVLGFLGLGAIITSMFLATDDVGHMALSLLISFSITIVVSIILFKVFGKKMRILRKIVLSDSTNTESGYISNVNRVELIGKEGFALTTLRPSGTALINNERVDVVTEGGYIEQNKKVVVIKTEGTRIIVREVVES</sequence>
<name>A0A1H0V9L6_9BACI</name>
<evidence type="ECO:0000259" key="7">
    <source>
        <dbReference type="Pfam" id="PF24961"/>
    </source>
</evidence>
<reference evidence="10" key="1">
    <citation type="submission" date="2016-10" db="EMBL/GenBank/DDBJ databases">
        <authorList>
            <person name="Varghese N."/>
            <person name="Submissions S."/>
        </authorList>
    </citation>
    <scope>NUCLEOTIDE SEQUENCE [LARGE SCALE GENOMIC DNA]</scope>
    <source>
        <strain evidence="10">IBRC-M10078</strain>
    </source>
</reference>
<dbReference type="GO" id="GO:0008233">
    <property type="term" value="F:peptidase activity"/>
    <property type="evidence" value="ECO:0007669"/>
    <property type="project" value="UniProtKB-KW"/>
</dbReference>
<evidence type="ECO:0000256" key="4">
    <source>
        <dbReference type="ARBA" id="ARBA00023136"/>
    </source>
</evidence>
<keyword evidence="3 5" id="KW-1133">Transmembrane helix</keyword>
<evidence type="ECO:0000256" key="5">
    <source>
        <dbReference type="SAM" id="Phobius"/>
    </source>
</evidence>
<dbReference type="Pfam" id="PF25145">
    <property type="entry name" value="NfeD1b_N"/>
    <property type="match status" value="1"/>
</dbReference>
<dbReference type="EMBL" id="FNJU01000006">
    <property type="protein sequence ID" value="SDP75081.1"/>
    <property type="molecule type" value="Genomic_DNA"/>
</dbReference>
<comment type="subcellular location">
    <subcellularLocation>
        <location evidence="1">Membrane</location>
        <topology evidence="1">Multi-pass membrane protein</topology>
    </subcellularLocation>
</comment>
<evidence type="ECO:0000256" key="3">
    <source>
        <dbReference type="ARBA" id="ARBA00022989"/>
    </source>
</evidence>
<keyword evidence="4 5" id="KW-0472">Membrane</keyword>
<evidence type="ECO:0000313" key="9">
    <source>
        <dbReference type="EMBL" id="SDP75081.1"/>
    </source>
</evidence>
<dbReference type="AlphaFoldDB" id="A0A1H0V9L6"/>
<dbReference type="OrthoDB" id="9806253at2"/>
<dbReference type="InterPro" id="IPR029045">
    <property type="entry name" value="ClpP/crotonase-like_dom_sf"/>
</dbReference>
<keyword evidence="9" id="KW-0645">Protease</keyword>
<dbReference type="GO" id="GO:0005886">
    <property type="term" value="C:plasma membrane"/>
    <property type="evidence" value="ECO:0007669"/>
    <property type="project" value="TreeGrafter"/>
</dbReference>
<dbReference type="PANTHER" id="PTHR33507">
    <property type="entry name" value="INNER MEMBRANE PROTEIN YBBJ"/>
    <property type="match status" value="1"/>
</dbReference>
<dbReference type="Pfam" id="PF24961">
    <property type="entry name" value="NfeD_membrane"/>
    <property type="match status" value="1"/>
</dbReference>
<dbReference type="InterPro" id="IPR056738">
    <property type="entry name" value="NfeD1b_N"/>
</dbReference>
<evidence type="ECO:0000259" key="8">
    <source>
        <dbReference type="Pfam" id="PF25145"/>
    </source>
</evidence>